<evidence type="ECO:0000313" key="2">
    <source>
        <dbReference type="EMBL" id="JAP75892.1"/>
    </source>
</evidence>
<organism evidence="2">
    <name type="scientific">Rhipicephalus appendiculatus</name>
    <name type="common">Brown ear tick</name>
    <dbReference type="NCBI Taxonomy" id="34631"/>
    <lineage>
        <taxon>Eukaryota</taxon>
        <taxon>Metazoa</taxon>
        <taxon>Ecdysozoa</taxon>
        <taxon>Arthropoda</taxon>
        <taxon>Chelicerata</taxon>
        <taxon>Arachnida</taxon>
        <taxon>Acari</taxon>
        <taxon>Parasitiformes</taxon>
        <taxon>Ixodida</taxon>
        <taxon>Ixodoidea</taxon>
        <taxon>Ixodidae</taxon>
        <taxon>Rhipicephalinae</taxon>
        <taxon>Rhipicephalus</taxon>
        <taxon>Rhipicephalus</taxon>
    </lineage>
</organism>
<accession>A0A131YBP1</accession>
<keyword evidence="1" id="KW-0732">Signal</keyword>
<name>A0A131YBP1_RHIAP</name>
<sequence length="91" mass="10026">MCVFLVLMASIKHVSLFKIMIITASQACTLHSKPITASQACTVYSRLINTCSLICHICCQKLFRLKCFDFATFTGKHTLKATCITLGTGSF</sequence>
<feature type="signal peptide" evidence="1">
    <location>
        <begin position="1"/>
        <end position="16"/>
    </location>
</feature>
<dbReference type="EMBL" id="GEDV01012665">
    <property type="protein sequence ID" value="JAP75892.1"/>
    <property type="molecule type" value="Transcribed_RNA"/>
</dbReference>
<dbReference type="AlphaFoldDB" id="A0A131YBP1"/>
<reference evidence="2" key="1">
    <citation type="journal article" date="2016" name="Ticks Tick Borne Dis.">
        <title>De novo assembly and annotation of the salivary gland transcriptome of Rhipicephalus appendiculatus male and female ticks during blood feeding.</title>
        <authorList>
            <person name="de Castro M.H."/>
            <person name="de Klerk D."/>
            <person name="Pienaar R."/>
            <person name="Latif A.A."/>
            <person name="Rees D.J."/>
            <person name="Mans B.J."/>
        </authorList>
    </citation>
    <scope>NUCLEOTIDE SEQUENCE</scope>
    <source>
        <tissue evidence="2">Salivary glands</tissue>
    </source>
</reference>
<evidence type="ECO:0008006" key="3">
    <source>
        <dbReference type="Google" id="ProtNLM"/>
    </source>
</evidence>
<feature type="chain" id="PRO_5007284516" description="Secreted protein" evidence="1">
    <location>
        <begin position="17"/>
        <end position="91"/>
    </location>
</feature>
<evidence type="ECO:0000256" key="1">
    <source>
        <dbReference type="SAM" id="SignalP"/>
    </source>
</evidence>
<proteinExistence type="predicted"/>
<protein>
    <recommendedName>
        <fullName evidence="3">Secreted protein</fullName>
    </recommendedName>
</protein>